<feature type="region of interest" description="Disordered" evidence="1">
    <location>
        <begin position="55"/>
        <end position="85"/>
    </location>
</feature>
<name>A0A7L9QCF5_9ZZZZ</name>
<sequence>MGFSIAVAGPTIWEGTPAQIAVQTDAAGYSPDAFDDACNRIGRMFRELFMTDYDDSEDDDEIDVELPPDDEMPDDWRGFFRRPGQ</sequence>
<dbReference type="EMBL" id="MW000467">
    <property type="protein sequence ID" value="QOL00355.1"/>
    <property type="molecule type" value="Genomic_DNA"/>
</dbReference>
<accession>A0A7L9QCF5</accession>
<reference evidence="2" key="1">
    <citation type="submission" date="2020-09" db="EMBL/GenBank/DDBJ databases">
        <title>A new high-throughput screening method to detect antimicrobial volatiles from metagenomic clone libraries.</title>
        <authorList>
            <person name="Stocker F."/>
            <person name="Obermeier M."/>
            <person name="Resch K."/>
            <person name="Berg G."/>
            <person name="Mueller Bogota C.A."/>
        </authorList>
    </citation>
    <scope>NUCLEOTIDE SEQUENCE</scope>
</reference>
<protein>
    <submittedName>
        <fullName evidence="2">Uncharacterized protein</fullName>
    </submittedName>
</protein>
<organism evidence="2">
    <name type="scientific">uncultured organism</name>
    <dbReference type="NCBI Taxonomy" id="155900"/>
    <lineage>
        <taxon>unclassified sequences</taxon>
        <taxon>environmental samples</taxon>
    </lineage>
</organism>
<feature type="compositionally biased region" description="Acidic residues" evidence="1">
    <location>
        <begin position="55"/>
        <end position="73"/>
    </location>
</feature>
<evidence type="ECO:0000256" key="1">
    <source>
        <dbReference type="SAM" id="MobiDB-lite"/>
    </source>
</evidence>
<dbReference type="AlphaFoldDB" id="A0A7L9QCF5"/>
<proteinExistence type="predicted"/>
<evidence type="ECO:0000313" key="2">
    <source>
        <dbReference type="EMBL" id="QOL00355.1"/>
    </source>
</evidence>